<accession>A0A2V3ZQC9</accession>
<dbReference type="PANTHER" id="PTHR43176">
    <property type="entry name" value="3-HYDROXYISOBUTYRYL-COA HYDROLASE-RELATED"/>
    <property type="match status" value="1"/>
</dbReference>
<comment type="catalytic activity">
    <reaction evidence="1">
        <text>3-hydroxy-2-methylpropanoyl-CoA + H2O = 3-hydroxy-2-methylpropanoate + CoA + H(+)</text>
        <dbReference type="Rhea" id="RHEA:20888"/>
        <dbReference type="ChEBI" id="CHEBI:11805"/>
        <dbReference type="ChEBI" id="CHEBI:15377"/>
        <dbReference type="ChEBI" id="CHEBI:15378"/>
        <dbReference type="ChEBI" id="CHEBI:57287"/>
        <dbReference type="ChEBI" id="CHEBI:57340"/>
        <dbReference type="EC" id="3.1.2.4"/>
    </reaction>
</comment>
<dbReference type="NCBIfam" id="NF004127">
    <property type="entry name" value="PRK05617.1"/>
    <property type="match status" value="1"/>
</dbReference>
<dbReference type="Pfam" id="PF16113">
    <property type="entry name" value="ECH_2"/>
    <property type="match status" value="1"/>
</dbReference>
<evidence type="ECO:0000313" key="5">
    <source>
        <dbReference type="EMBL" id="PXX92417.1"/>
    </source>
</evidence>
<gene>
    <name evidence="5" type="ORF">DIT71_04250</name>
</gene>
<organism evidence="5 6">
    <name type="scientific">Marinobacter vulgaris</name>
    <dbReference type="NCBI Taxonomy" id="1928331"/>
    <lineage>
        <taxon>Bacteria</taxon>
        <taxon>Pseudomonadati</taxon>
        <taxon>Pseudomonadota</taxon>
        <taxon>Gammaproteobacteria</taxon>
        <taxon>Pseudomonadales</taxon>
        <taxon>Marinobacteraceae</taxon>
        <taxon>Marinobacter</taxon>
    </lineage>
</organism>
<dbReference type="RefSeq" id="WP_114611971.1">
    <property type="nucleotide sequence ID" value="NZ_QFWX01000002.1"/>
</dbReference>
<evidence type="ECO:0000259" key="4">
    <source>
        <dbReference type="Pfam" id="PF16113"/>
    </source>
</evidence>
<evidence type="ECO:0000256" key="3">
    <source>
        <dbReference type="ARBA" id="ARBA00022801"/>
    </source>
</evidence>
<dbReference type="Proteomes" id="UP000253987">
    <property type="component" value="Unassembled WGS sequence"/>
</dbReference>
<dbReference type="InterPro" id="IPR032259">
    <property type="entry name" value="HIBYL-CoA-H"/>
</dbReference>
<sequence length="361" mass="39793">MSNQAIVFEELEAAGGSRIGVARLNVPRAMNALSLEMIHLLKAKLDQWAADDTIGAVWLEGEGDKALCAGGDIVALYRDMTEPRSDSRAPGEGETFFTDEYELDYQIHTYPKPFIVWGNGIVMGGGLGLMAGGSHRVVTEHSRLAMPEVGIGLYPDVGAGWFLNRMPGRTGLFLGLTGARMNGADAMFVGLADRFIRHEMREEVKQALQHSGFGAGAHAAVNKVLRRFEAGSRDALPQAVVREHFDVIQSLTDGDSLLDVVDNLGKYAGEDPWLIKAVKTVAAASPASLTLTWRHYHNTLHDSLSQVFDKELQLSLRSLKMGEFAEGIRALLIDKDLKPRWYFPTLESVDPEWVERFFIKP</sequence>
<protein>
    <recommendedName>
        <fullName evidence="2">3-hydroxyisobutyryl-CoA hydrolase</fullName>
        <ecNumber evidence="2">3.1.2.4</ecNumber>
    </recommendedName>
</protein>
<dbReference type="GO" id="GO:0016853">
    <property type="term" value="F:isomerase activity"/>
    <property type="evidence" value="ECO:0007669"/>
    <property type="project" value="UniProtKB-KW"/>
</dbReference>
<dbReference type="PANTHER" id="PTHR43176:SF3">
    <property type="entry name" value="3-HYDROXYISOBUTYRYL-COA HYDROLASE, MITOCHONDRIAL"/>
    <property type="match status" value="1"/>
</dbReference>
<evidence type="ECO:0000256" key="2">
    <source>
        <dbReference type="ARBA" id="ARBA00011915"/>
    </source>
</evidence>
<keyword evidence="5" id="KW-0413">Isomerase</keyword>
<reference evidence="6" key="1">
    <citation type="submission" date="2018-05" db="EMBL/GenBank/DDBJ databases">
        <authorList>
            <person name="Lu D."/>
        </authorList>
    </citation>
    <scope>NUCLEOTIDE SEQUENCE [LARGE SCALE GENOMIC DNA]</scope>
    <source>
        <strain evidence="6">F01</strain>
    </source>
</reference>
<dbReference type="EC" id="3.1.2.4" evidence="2"/>
<proteinExistence type="predicted"/>
<name>A0A2V3ZQC9_9GAMM</name>
<dbReference type="Gene3D" id="3.90.226.10">
    <property type="entry name" value="2-enoyl-CoA Hydratase, Chain A, domain 1"/>
    <property type="match status" value="1"/>
</dbReference>
<dbReference type="GO" id="GO:0003860">
    <property type="term" value="F:3-hydroxyisobutyryl-CoA hydrolase activity"/>
    <property type="evidence" value="ECO:0007669"/>
    <property type="project" value="UniProtKB-EC"/>
</dbReference>
<dbReference type="SUPFAM" id="SSF52096">
    <property type="entry name" value="ClpP/crotonase"/>
    <property type="match status" value="1"/>
</dbReference>
<comment type="caution">
    <text evidence="5">The sequence shown here is derived from an EMBL/GenBank/DDBJ whole genome shotgun (WGS) entry which is preliminary data.</text>
</comment>
<keyword evidence="6" id="KW-1185">Reference proteome</keyword>
<dbReference type="InterPro" id="IPR029045">
    <property type="entry name" value="ClpP/crotonase-like_dom_sf"/>
</dbReference>
<keyword evidence="3" id="KW-0378">Hydrolase</keyword>
<evidence type="ECO:0000256" key="1">
    <source>
        <dbReference type="ARBA" id="ARBA00001709"/>
    </source>
</evidence>
<reference evidence="5 6" key="2">
    <citation type="submission" date="2018-06" db="EMBL/GenBank/DDBJ databases">
        <title>Marinobactersediminissp. nov, a moderately halophilic bacterium isolated from marine solar saltern.</title>
        <authorList>
            <person name="Zhang Y."/>
        </authorList>
    </citation>
    <scope>NUCLEOTIDE SEQUENCE [LARGE SCALE GENOMIC DNA]</scope>
    <source>
        <strain evidence="5 6">F01</strain>
    </source>
</reference>
<evidence type="ECO:0000313" key="6">
    <source>
        <dbReference type="Proteomes" id="UP000253987"/>
    </source>
</evidence>
<dbReference type="GO" id="GO:0006574">
    <property type="term" value="P:L-valine catabolic process"/>
    <property type="evidence" value="ECO:0007669"/>
    <property type="project" value="TreeGrafter"/>
</dbReference>
<dbReference type="CDD" id="cd06558">
    <property type="entry name" value="crotonase-like"/>
    <property type="match status" value="1"/>
</dbReference>
<feature type="domain" description="Enoyl-CoA hydratase/isomerase" evidence="4">
    <location>
        <begin position="19"/>
        <end position="358"/>
    </location>
</feature>
<dbReference type="GO" id="GO:0005829">
    <property type="term" value="C:cytosol"/>
    <property type="evidence" value="ECO:0007669"/>
    <property type="project" value="TreeGrafter"/>
</dbReference>
<dbReference type="EMBL" id="QFWX01000002">
    <property type="protein sequence ID" value="PXX92417.1"/>
    <property type="molecule type" value="Genomic_DNA"/>
</dbReference>
<dbReference type="OrthoDB" id="9790967at2"/>
<dbReference type="InterPro" id="IPR045004">
    <property type="entry name" value="ECH_dom"/>
</dbReference>
<dbReference type="AlphaFoldDB" id="A0A2V3ZQC9"/>